<reference evidence="1 2" key="1">
    <citation type="journal article" date="2017" name="Int. J. Syst. Evol. Microbiol.">
        <title>Macrococcus canis sp. nov., a skin bacterium associated with infections in dogs.</title>
        <authorList>
            <person name="Gobeli Brawand S."/>
            <person name="Cotting K."/>
            <person name="Gomez-Sanz E."/>
            <person name="Collaud A."/>
            <person name="Thomann A."/>
            <person name="Brodard I."/>
            <person name="Rodriguez-Campos S."/>
            <person name="Strauss C."/>
            <person name="Perreten V."/>
        </authorList>
    </citation>
    <scope>NUCLEOTIDE SEQUENCE [LARGE SCALE GENOMIC DNA]</scope>
    <source>
        <strain evidence="1 2">KM45013</strain>
    </source>
</reference>
<sequence>MNKLMNSLAVILFIAFLLSFVIPSINDYKYYFLGLAVLLSILTLSQEVKRSDK</sequence>
<protein>
    <submittedName>
        <fullName evidence="1">Uncharacterized protein</fullName>
    </submittedName>
</protein>
<dbReference type="GeneID" id="43457896"/>
<dbReference type="AlphaFoldDB" id="A0A1W7A9U4"/>
<dbReference type="Proteomes" id="UP000194154">
    <property type="component" value="Chromosome"/>
</dbReference>
<keyword evidence="2" id="KW-1185">Reference proteome</keyword>
<gene>
    <name evidence="1" type="ORF">MCCS_07400</name>
</gene>
<proteinExistence type="predicted"/>
<dbReference type="KEGG" id="mcak:MCCS_07400"/>
<accession>A0A1W7A9U4</accession>
<name>A0A1W7A9U4_9STAP</name>
<dbReference type="RefSeq" id="WP_157891040.1">
    <property type="nucleotide sequence ID" value="NZ_CBCRZA010000001.1"/>
</dbReference>
<dbReference type="OrthoDB" id="9893327at2"/>
<dbReference type="EMBL" id="CP021059">
    <property type="protein sequence ID" value="ARQ06389.1"/>
    <property type="molecule type" value="Genomic_DNA"/>
</dbReference>
<evidence type="ECO:0000313" key="1">
    <source>
        <dbReference type="EMBL" id="ARQ06389.1"/>
    </source>
</evidence>
<evidence type="ECO:0000313" key="2">
    <source>
        <dbReference type="Proteomes" id="UP000194154"/>
    </source>
</evidence>
<organism evidence="1 2">
    <name type="scientific">Macrococcoides canis</name>
    <dbReference type="NCBI Taxonomy" id="1855823"/>
    <lineage>
        <taxon>Bacteria</taxon>
        <taxon>Bacillati</taxon>
        <taxon>Bacillota</taxon>
        <taxon>Bacilli</taxon>
        <taxon>Bacillales</taxon>
        <taxon>Staphylococcaceae</taxon>
        <taxon>Macrococcoides</taxon>
    </lineage>
</organism>